<dbReference type="InterPro" id="IPR008040">
    <property type="entry name" value="Hydant_A_N"/>
</dbReference>
<feature type="domain" description="Hydantoinase/oxoprolinase N-terminal" evidence="5">
    <location>
        <begin position="70"/>
        <end position="136"/>
    </location>
</feature>
<protein>
    <submittedName>
        <fullName evidence="8">5-oxoprolinase</fullName>
    </submittedName>
</protein>
<evidence type="ECO:0000259" key="7">
    <source>
        <dbReference type="Pfam" id="PF19328"/>
    </source>
</evidence>
<dbReference type="InterPro" id="IPR045079">
    <property type="entry name" value="Oxoprolinase-like"/>
</dbReference>
<evidence type="ECO:0000259" key="6">
    <source>
        <dbReference type="Pfam" id="PF19278"/>
    </source>
</evidence>
<sequence>MTLDLLLHLRPEEAGHEVGDSIDIEGEHPIRIRFRPGNDALYATSAHLVNSIPTVIDAPPGIWPWASPVPLVPRHLRFEATERVDYRGRVVTPLDTEALAATVAEMRAAAVESIAVCFLFSFMNPVHERQARDVIGQVWPEVPVSISSEILPEIREYERSSTVVIDAYVKPVMGAYFENLEQRLASGGMECGVTSGPAGGVIGAAHLGEQSGYPNLLAIDVGGTSFEVSLIEGGVPSRTTEGFIEWGIPFKIPLVDVKSIGAGGGSIARIDPGGLIQVGPDSAGSEPGPVCYRKGGSLPTLTDAYVTIGLIDPAYFLGGRVRLDAGAAREAIRDQIAEVAGMTVTEAALGIVRVAEASMVGAMRIVSTQRGYDPRDYAMIAYGGAGPVSAVELARELGVGTVLVPRYLRRMKELDLATLTTLSEELVAEGEAAMNRIGVTAAPIMQFTADVRYSGQNFEVNVSFPSGAVTEATIERVVDSFHAEHLRLFGHHKEDEALEFVSLRLAVIATTEKPEFTPPRPQGSSEAKGRRRLFSSSGQIVEAPVFDRIALDVGWARPGALIIEEPDSTVVVRGTNDSTAIDDLGNIVVIREGLVALCRSMGYALSRTAYSPIFSEGFDFSCALFDGIGEMVAQAEFNPVHLGSMPYTVEWTVKEIGLDNLDEGDVILHNDPFRGGTHLTDFTMMAPVFYEGRLVAIPAVRGHQIDEGLIVPPVKVYRRGEPVKDIWDLILANIRVPKIVHGDFRAMFGSLKVAERRVQEYCRKYGPDTYAEATDEIKNYSERRMRAMISRLPDGTYEAADMLDDTGTTLDPVRVQCRLTIDGDTVTTDFSGSDPQVQGPINATYGVTASQVYTVLFQVSDPDMPSNHGAFRPIKIVAPPGSVVNAESPAAVFGGNVETSSRIMDVLLACFAQAVPDRVMGACFGTCQNFTGGSQHPELDEYSIIYIYHEGGWGGRASGDGLTAQINPVGNDMNQPVEIFESRFPWLYEEYCINENSGGPGYNRGGLGIRQRLRSLSVSSSINLIADRVKLPGSAEFVHATEAFGTVSPSKFAGKVIPRGTVVENTTTGGGGYGDPLDREPERVATDVVEGYVTAAAAESQYGVILRSDGSVDSEATLATRRKLRQKAQ</sequence>
<feature type="domain" description="Hydantoinase A/oxoprolinase" evidence="3">
    <location>
        <begin position="193"/>
        <end position="407"/>
    </location>
</feature>
<dbReference type="PANTHER" id="PTHR11365">
    <property type="entry name" value="5-OXOPROLINASE RELATED"/>
    <property type="match status" value="1"/>
</dbReference>
<dbReference type="Pfam" id="PF05378">
    <property type="entry name" value="Hydant_A_N"/>
    <property type="match status" value="1"/>
</dbReference>
<organism evidence="8 9">
    <name type="scientific">Geodia barretti</name>
    <name type="common">Barrett's horny sponge</name>
    <dbReference type="NCBI Taxonomy" id="519541"/>
    <lineage>
        <taxon>Eukaryota</taxon>
        <taxon>Metazoa</taxon>
        <taxon>Porifera</taxon>
        <taxon>Demospongiae</taxon>
        <taxon>Heteroscleromorpha</taxon>
        <taxon>Tetractinellida</taxon>
        <taxon>Astrophorina</taxon>
        <taxon>Geodiidae</taxon>
        <taxon>Geodia</taxon>
    </lineage>
</organism>
<comment type="caution">
    <text evidence="8">The sequence shown here is derived from an EMBL/GenBank/DDBJ whole genome shotgun (WGS) entry which is preliminary data.</text>
</comment>
<dbReference type="InterPro" id="IPR003692">
    <property type="entry name" value="Hydantoinase_B"/>
</dbReference>
<gene>
    <name evidence="8" type="ORF">GBAR_LOCUS24326</name>
</gene>
<dbReference type="Proteomes" id="UP001174909">
    <property type="component" value="Unassembled WGS sequence"/>
</dbReference>
<evidence type="ECO:0000259" key="3">
    <source>
        <dbReference type="Pfam" id="PF01968"/>
    </source>
</evidence>
<dbReference type="Pfam" id="PF01968">
    <property type="entry name" value="Hydantoinase_A"/>
    <property type="match status" value="1"/>
</dbReference>
<evidence type="ECO:0000256" key="1">
    <source>
        <dbReference type="ARBA" id="ARBA00010403"/>
    </source>
</evidence>
<dbReference type="GO" id="GO:0017168">
    <property type="term" value="F:5-oxoprolinase (ATP-hydrolyzing) activity"/>
    <property type="evidence" value="ECO:0007669"/>
    <property type="project" value="TreeGrafter"/>
</dbReference>
<reference evidence="8" key="1">
    <citation type="submission" date="2023-03" db="EMBL/GenBank/DDBJ databases">
        <authorList>
            <person name="Steffen K."/>
            <person name="Cardenas P."/>
        </authorList>
    </citation>
    <scope>NUCLEOTIDE SEQUENCE</scope>
</reference>
<keyword evidence="9" id="KW-1185">Reference proteome</keyword>
<evidence type="ECO:0000256" key="2">
    <source>
        <dbReference type="SAM" id="MobiDB-lite"/>
    </source>
</evidence>
<feature type="region of interest" description="Disordered" evidence="2">
    <location>
        <begin position="512"/>
        <end position="531"/>
    </location>
</feature>
<proteinExistence type="inferred from homology"/>
<evidence type="ECO:0000313" key="9">
    <source>
        <dbReference type="Proteomes" id="UP001174909"/>
    </source>
</evidence>
<dbReference type="PANTHER" id="PTHR11365:SF23">
    <property type="entry name" value="HYPOTHETICAL 5-OXOPROLINASE (EUROFUNG)-RELATED"/>
    <property type="match status" value="1"/>
</dbReference>
<feature type="domain" description="Acetophenone carboxylase-like C-terminal" evidence="6">
    <location>
        <begin position="422"/>
        <end position="582"/>
    </location>
</feature>
<dbReference type="GO" id="GO:0005829">
    <property type="term" value="C:cytosol"/>
    <property type="evidence" value="ECO:0007669"/>
    <property type="project" value="TreeGrafter"/>
</dbReference>
<dbReference type="InterPro" id="IPR002821">
    <property type="entry name" value="Hydantoinase_A"/>
</dbReference>
<dbReference type="InterPro" id="IPR045760">
    <property type="entry name" value="DAP_DH_C"/>
</dbReference>
<evidence type="ECO:0000259" key="5">
    <source>
        <dbReference type="Pfam" id="PF05378"/>
    </source>
</evidence>
<evidence type="ECO:0000259" key="4">
    <source>
        <dbReference type="Pfam" id="PF02538"/>
    </source>
</evidence>
<feature type="domain" description="Hydantoinase B/oxoprolinase" evidence="4">
    <location>
        <begin position="588"/>
        <end position="1076"/>
    </location>
</feature>
<feature type="domain" description="2,4-diaminopentanoate dehydrogenase C-terminal" evidence="7">
    <location>
        <begin position="9"/>
        <end position="62"/>
    </location>
</feature>
<dbReference type="Pfam" id="PF19328">
    <property type="entry name" value="DAP_DH_C"/>
    <property type="match status" value="1"/>
</dbReference>
<name>A0AA35TBE0_GEOBA</name>
<comment type="similarity">
    <text evidence="1">Belongs to the oxoprolinase family.</text>
</comment>
<dbReference type="Pfam" id="PF02538">
    <property type="entry name" value="Hydantoinase_B"/>
    <property type="match status" value="1"/>
</dbReference>
<dbReference type="EMBL" id="CASHTH010003359">
    <property type="protein sequence ID" value="CAI8043836.1"/>
    <property type="molecule type" value="Genomic_DNA"/>
</dbReference>
<evidence type="ECO:0000313" key="8">
    <source>
        <dbReference type="EMBL" id="CAI8043836.1"/>
    </source>
</evidence>
<accession>A0AA35TBE0</accession>
<dbReference type="InterPro" id="IPR049517">
    <property type="entry name" value="ACX-like_C"/>
</dbReference>
<dbReference type="Pfam" id="PF19278">
    <property type="entry name" value="Hydant_A_C"/>
    <property type="match status" value="1"/>
</dbReference>
<dbReference type="AlphaFoldDB" id="A0AA35TBE0"/>
<dbReference type="GO" id="GO:0006749">
    <property type="term" value="P:glutathione metabolic process"/>
    <property type="evidence" value="ECO:0007669"/>
    <property type="project" value="TreeGrafter"/>
</dbReference>